<gene>
    <name evidence="1" type="ORF">GCM10011487_68900</name>
</gene>
<reference evidence="2" key="1">
    <citation type="submission" date="2020-01" db="EMBL/GenBank/DDBJ databases">
        <title>'Steroidobacter agaridevorans' sp. nov., agar-degrading bacteria isolated from rhizosphere soils.</title>
        <authorList>
            <person name="Ikenaga M."/>
            <person name="Kataoka M."/>
            <person name="Murouchi A."/>
            <person name="Katsuragi S."/>
            <person name="Sakai M."/>
        </authorList>
    </citation>
    <scope>NUCLEOTIDE SEQUENCE [LARGE SCALE GENOMIC DNA]</scope>
    <source>
        <strain evidence="2">YU21-B</strain>
    </source>
</reference>
<dbReference type="EMBL" id="BLJN01000011">
    <property type="protein sequence ID" value="GFE84890.1"/>
    <property type="molecule type" value="Genomic_DNA"/>
</dbReference>
<protein>
    <submittedName>
        <fullName evidence="1">Uncharacterized protein</fullName>
    </submittedName>
</protein>
<dbReference type="RefSeq" id="WP_161816466.1">
    <property type="nucleotide sequence ID" value="NZ_BLJN01000011.1"/>
</dbReference>
<evidence type="ECO:0000313" key="1">
    <source>
        <dbReference type="EMBL" id="GFE84890.1"/>
    </source>
</evidence>
<sequence>MIKTIEIDLTNRGLTFPSSGVGMVLAQPFLQLTEEEPFTCSPASKQAQLAAIARTLQIARACPHGAEKTHFTIFPECTIPGLDGIAAIDQQLAEPEWPGGTLVIGGVDGLTQQEFTQLSATPGTNGDNAVDNVRPHEWVNCCIIWIKFDDGSVQRWIQPKLVPAWVEIDVNHQAMFRGKSVFVFKARFDNQTFARFCALVCFDWIGTVDNQRPWKWVADDLGKQAAEIQAQISLTWLFVVQYNPKPSHASFLSQIESFFDQTAHPNVLRHNACLVMANAAGHDRPGRANQFGSSSILHSAQAQFAEPGCQPTYCNGGQRQRASGQLGKIKDALFRERGACIHSFLHRNPASIVPGPSGKTLALDRPFVYAFDNVNDPRAPGSIVPASIKWINDHLDAAVSLATKHPMALLIEAAATAHTDSITQLRSISAQAIETAVGLACPSKNLRIPDDWDLQESNSLDHMLHTMTILAAGRVDPIIHGRSTHASITLGAKQFEVIAVRGDSHEVCANHISRNPPNSRRATLVISRDDDTTEWPLRFQSILNTPLAHANGQDEPKVTDPNSAIRYVGYRTILDAFRIAETQDQLMDSLNAIIAD</sequence>
<dbReference type="AlphaFoldDB" id="A0A829YNQ8"/>
<dbReference type="Proteomes" id="UP000445000">
    <property type="component" value="Unassembled WGS sequence"/>
</dbReference>
<evidence type="ECO:0000313" key="2">
    <source>
        <dbReference type="Proteomes" id="UP000445000"/>
    </source>
</evidence>
<comment type="caution">
    <text evidence="1">The sequence shown here is derived from an EMBL/GenBank/DDBJ whole genome shotgun (WGS) entry which is preliminary data.</text>
</comment>
<accession>A0A829YNQ8</accession>
<proteinExistence type="predicted"/>
<organism evidence="1 2">
    <name type="scientific">Steroidobacter agaridevorans</name>
    <dbReference type="NCBI Taxonomy" id="2695856"/>
    <lineage>
        <taxon>Bacteria</taxon>
        <taxon>Pseudomonadati</taxon>
        <taxon>Pseudomonadota</taxon>
        <taxon>Gammaproteobacteria</taxon>
        <taxon>Steroidobacterales</taxon>
        <taxon>Steroidobacteraceae</taxon>
        <taxon>Steroidobacter</taxon>
    </lineage>
</organism>
<keyword evidence="2" id="KW-1185">Reference proteome</keyword>
<name>A0A829YNQ8_9GAMM</name>